<keyword evidence="3 5" id="KW-1133">Transmembrane helix</keyword>
<feature type="transmembrane region" description="Helical" evidence="5">
    <location>
        <begin position="116"/>
        <end position="139"/>
    </location>
</feature>
<keyword evidence="4 5" id="KW-0472">Membrane</keyword>
<evidence type="ECO:0000313" key="7">
    <source>
        <dbReference type="Proteomes" id="UP001497482"/>
    </source>
</evidence>
<dbReference type="GO" id="GO:0005765">
    <property type="term" value="C:lysosomal membrane"/>
    <property type="evidence" value="ECO:0007669"/>
    <property type="project" value="TreeGrafter"/>
</dbReference>
<gene>
    <name evidence="6" type="ORF">KC01_LOCUS5310</name>
</gene>
<feature type="transmembrane region" description="Helical" evidence="5">
    <location>
        <begin position="235"/>
        <end position="258"/>
    </location>
</feature>
<feature type="transmembrane region" description="Helical" evidence="5">
    <location>
        <begin position="170"/>
        <end position="191"/>
    </location>
</feature>
<feature type="transmembrane region" description="Helical" evidence="5">
    <location>
        <begin position="20"/>
        <end position="39"/>
    </location>
</feature>
<organism evidence="6 7">
    <name type="scientific">Knipowitschia caucasica</name>
    <name type="common">Caucasian dwarf goby</name>
    <name type="synonym">Pomatoschistus caucasicus</name>
    <dbReference type="NCBI Taxonomy" id="637954"/>
    <lineage>
        <taxon>Eukaryota</taxon>
        <taxon>Metazoa</taxon>
        <taxon>Chordata</taxon>
        <taxon>Craniata</taxon>
        <taxon>Vertebrata</taxon>
        <taxon>Euteleostomi</taxon>
        <taxon>Actinopterygii</taxon>
        <taxon>Neopterygii</taxon>
        <taxon>Teleostei</taxon>
        <taxon>Neoteleostei</taxon>
        <taxon>Acanthomorphata</taxon>
        <taxon>Gobiaria</taxon>
        <taxon>Gobiiformes</taxon>
        <taxon>Gobioidei</taxon>
        <taxon>Gobiidae</taxon>
        <taxon>Gobiinae</taxon>
        <taxon>Knipowitschia</taxon>
    </lineage>
</organism>
<dbReference type="GO" id="GO:0034486">
    <property type="term" value="P:vacuolar transmembrane transport"/>
    <property type="evidence" value="ECO:0007669"/>
    <property type="project" value="TreeGrafter"/>
</dbReference>
<keyword evidence="2 5" id="KW-0812">Transmembrane</keyword>
<protein>
    <recommendedName>
        <fullName evidence="8">Solute carrier family 46 member 3</fullName>
    </recommendedName>
</protein>
<evidence type="ECO:0000313" key="6">
    <source>
        <dbReference type="EMBL" id="CAL1573394.1"/>
    </source>
</evidence>
<dbReference type="PANTHER" id="PTHR23507:SF32">
    <property type="entry name" value="SI:DKEY-5G14.1"/>
    <property type="match status" value="1"/>
</dbReference>
<keyword evidence="7" id="KW-1185">Reference proteome</keyword>
<dbReference type="AlphaFoldDB" id="A0AAV2JDY5"/>
<evidence type="ECO:0008006" key="8">
    <source>
        <dbReference type="Google" id="ProtNLM"/>
    </source>
</evidence>
<name>A0AAV2JDY5_KNICA</name>
<dbReference type="EMBL" id="OZ035833">
    <property type="protein sequence ID" value="CAL1573394.1"/>
    <property type="molecule type" value="Genomic_DNA"/>
</dbReference>
<dbReference type="SUPFAM" id="SSF103473">
    <property type="entry name" value="MFS general substrate transporter"/>
    <property type="match status" value="1"/>
</dbReference>
<dbReference type="PANTHER" id="PTHR23507">
    <property type="entry name" value="ZGC:174356"/>
    <property type="match status" value="1"/>
</dbReference>
<sequence>MPEDNSVNKSLIRDSMKVYLVEPAVGLYAFSCFLSFPLLQQFIYRRLWEDITNTTYPEFDNVTRCGKNSSNNETNYHEEVQRHASLLSLYSELFSAIPSLIVTILLVAYSDRGGRRIAMMMPVIGTILYIFFGVMAFSYCKMPQTIMVLLGFLSFIVGMVMVSFAKTTELMFFARIPMFLAAMPFPVIRSMMSKIISKAKQGALFACISCTESLAGTVSMAAFNSIYAATVAWNSSFVFLLSAGLCMIPSIIIGILIVMRVDFSTKDKEVPIEEKGLIQDQNDNPDTIN</sequence>
<feature type="transmembrane region" description="Helical" evidence="5">
    <location>
        <begin position="203"/>
        <end position="223"/>
    </location>
</feature>
<evidence type="ECO:0000256" key="1">
    <source>
        <dbReference type="ARBA" id="ARBA00004141"/>
    </source>
</evidence>
<feature type="transmembrane region" description="Helical" evidence="5">
    <location>
        <begin position="146"/>
        <end position="164"/>
    </location>
</feature>
<dbReference type="Proteomes" id="UP001497482">
    <property type="component" value="Chromosome 11"/>
</dbReference>
<accession>A0AAV2JDY5</accession>
<feature type="transmembrane region" description="Helical" evidence="5">
    <location>
        <begin position="89"/>
        <end position="110"/>
    </location>
</feature>
<reference evidence="6 7" key="1">
    <citation type="submission" date="2024-04" db="EMBL/GenBank/DDBJ databases">
        <authorList>
            <person name="Waldvogel A.-M."/>
            <person name="Schoenle A."/>
        </authorList>
    </citation>
    <scope>NUCLEOTIDE SEQUENCE [LARGE SCALE GENOMIC DNA]</scope>
</reference>
<evidence type="ECO:0000256" key="4">
    <source>
        <dbReference type="ARBA" id="ARBA00023136"/>
    </source>
</evidence>
<dbReference type="GO" id="GO:0022857">
    <property type="term" value="F:transmembrane transporter activity"/>
    <property type="evidence" value="ECO:0007669"/>
    <property type="project" value="TreeGrafter"/>
</dbReference>
<proteinExistence type="predicted"/>
<dbReference type="InterPro" id="IPR036259">
    <property type="entry name" value="MFS_trans_sf"/>
</dbReference>
<comment type="subcellular location">
    <subcellularLocation>
        <location evidence="1">Membrane</location>
        <topology evidence="1">Multi-pass membrane protein</topology>
    </subcellularLocation>
</comment>
<evidence type="ECO:0000256" key="2">
    <source>
        <dbReference type="ARBA" id="ARBA00022692"/>
    </source>
</evidence>
<evidence type="ECO:0000256" key="5">
    <source>
        <dbReference type="SAM" id="Phobius"/>
    </source>
</evidence>
<evidence type="ECO:0000256" key="3">
    <source>
        <dbReference type="ARBA" id="ARBA00022989"/>
    </source>
</evidence>